<proteinExistence type="predicted"/>
<dbReference type="InterPro" id="IPR050078">
    <property type="entry name" value="Ribosomal_L11_MeTrfase_PrmA"/>
</dbReference>
<keyword evidence="3" id="KW-0687">Ribonucleoprotein</keyword>
<evidence type="ECO:0000256" key="2">
    <source>
        <dbReference type="ARBA" id="ARBA00022679"/>
    </source>
</evidence>
<dbReference type="GO" id="GO:0008276">
    <property type="term" value="F:protein methyltransferase activity"/>
    <property type="evidence" value="ECO:0007669"/>
    <property type="project" value="TreeGrafter"/>
</dbReference>
<protein>
    <submittedName>
        <fullName evidence="3">50S ribosomal protein L11 methyltransferase</fullName>
    </submittedName>
</protein>
<dbReference type="OrthoDB" id="1888493at2"/>
<comment type="caution">
    <text evidence="3">The sequence shown here is derived from an EMBL/GenBank/DDBJ whole genome shotgun (WGS) entry which is preliminary data.</text>
</comment>
<dbReference type="GO" id="GO:0005840">
    <property type="term" value="C:ribosome"/>
    <property type="evidence" value="ECO:0007669"/>
    <property type="project" value="UniProtKB-KW"/>
</dbReference>
<dbReference type="Gene3D" id="3.40.50.150">
    <property type="entry name" value="Vaccinia Virus protein VP39"/>
    <property type="match status" value="1"/>
</dbReference>
<dbReference type="Proteomes" id="UP000253314">
    <property type="component" value="Unassembled WGS sequence"/>
</dbReference>
<reference evidence="3 4" key="1">
    <citation type="submission" date="2018-07" db="EMBL/GenBank/DDBJ databases">
        <title>Lottiidibacillus patelloidae gen. nov., sp. nov., isolated from the intestinal tract of a marine limpet and the reclassification of B. taeanensis BH030017T, B. algicola KMM 3737T and B. hwajinpoensis SW-72T as genus Lottiidibacillus.</title>
        <authorList>
            <person name="Liu R."/>
            <person name="Huang Z."/>
        </authorList>
    </citation>
    <scope>NUCLEOTIDE SEQUENCE [LARGE SCALE GENOMIC DNA]</scope>
    <source>
        <strain evidence="3 4">BH030017</strain>
    </source>
</reference>
<name>A0A366XYS7_9BACI</name>
<dbReference type="SUPFAM" id="SSF53335">
    <property type="entry name" value="S-adenosyl-L-methionine-dependent methyltransferases"/>
    <property type="match status" value="1"/>
</dbReference>
<dbReference type="GO" id="GO:0032259">
    <property type="term" value="P:methylation"/>
    <property type="evidence" value="ECO:0007669"/>
    <property type="project" value="UniProtKB-KW"/>
</dbReference>
<dbReference type="CDD" id="cd02440">
    <property type="entry name" value="AdoMet_MTases"/>
    <property type="match status" value="1"/>
</dbReference>
<dbReference type="PANTHER" id="PTHR43648">
    <property type="entry name" value="ELECTRON TRANSFER FLAVOPROTEIN BETA SUBUNIT LYSINE METHYLTRANSFERASE"/>
    <property type="match status" value="1"/>
</dbReference>
<organism evidence="3 4">
    <name type="scientific">Bacillus taeanensis</name>
    <dbReference type="NCBI Taxonomy" id="273032"/>
    <lineage>
        <taxon>Bacteria</taxon>
        <taxon>Bacillati</taxon>
        <taxon>Bacillota</taxon>
        <taxon>Bacilli</taxon>
        <taxon>Bacillales</taxon>
        <taxon>Bacillaceae</taxon>
        <taxon>Bacillus</taxon>
    </lineage>
</organism>
<dbReference type="InterPro" id="IPR029063">
    <property type="entry name" value="SAM-dependent_MTases_sf"/>
</dbReference>
<sequence>MERNFFMLHEYIVYVPYERVDEYVEKLNAVDIFNVYYETPIEVEADRNGYTFFEKNVEQIPLKIYAEPFEVESLPDAYFELITKALNVSKSEITYKELHEETWQLPFEDIDLENGWVICSPETKEFYKGKKTFIFEPQGAFGTGLHETTQDCLRILLDRDFTNQTVLDLGTGSGILSIAAALRHAKKVEAVDIEPVEREIGYNAELNAVSTINVIQADLLHGNYKSNTSYHLVIINIGGDETIDIVTKHHLLHKGSAAFLISGLVEWNEEGVRKLFEENGYQIAHRMQSNEWVTILFQKS</sequence>
<dbReference type="EMBL" id="QOCW01000013">
    <property type="protein sequence ID" value="RBW69081.1"/>
    <property type="molecule type" value="Genomic_DNA"/>
</dbReference>
<evidence type="ECO:0000256" key="1">
    <source>
        <dbReference type="ARBA" id="ARBA00022603"/>
    </source>
</evidence>
<gene>
    <name evidence="3" type="ORF">DS031_13055</name>
</gene>
<dbReference type="PANTHER" id="PTHR43648:SF1">
    <property type="entry name" value="ELECTRON TRANSFER FLAVOPROTEIN BETA SUBUNIT LYSINE METHYLTRANSFERASE"/>
    <property type="match status" value="1"/>
</dbReference>
<keyword evidence="3" id="KW-0689">Ribosomal protein</keyword>
<keyword evidence="1 3" id="KW-0489">Methyltransferase</keyword>
<keyword evidence="4" id="KW-1185">Reference proteome</keyword>
<evidence type="ECO:0000313" key="4">
    <source>
        <dbReference type="Proteomes" id="UP000253314"/>
    </source>
</evidence>
<dbReference type="AlphaFoldDB" id="A0A366XYS7"/>
<evidence type="ECO:0000313" key="3">
    <source>
        <dbReference type="EMBL" id="RBW69081.1"/>
    </source>
</evidence>
<dbReference type="RefSeq" id="WP_113806513.1">
    <property type="nucleotide sequence ID" value="NZ_QOCW01000013.1"/>
</dbReference>
<accession>A0A366XYS7</accession>
<dbReference type="Pfam" id="PF06325">
    <property type="entry name" value="PrmA"/>
    <property type="match status" value="1"/>
</dbReference>
<keyword evidence="2 3" id="KW-0808">Transferase</keyword>